<evidence type="ECO:0000256" key="1">
    <source>
        <dbReference type="SAM" id="SignalP"/>
    </source>
</evidence>
<dbReference type="AlphaFoldDB" id="A0A2K8ML13"/>
<keyword evidence="3" id="KW-1185">Reference proteome</keyword>
<dbReference type="Pfam" id="PF20388">
    <property type="entry name" value="DUF6683"/>
    <property type="match status" value="1"/>
</dbReference>
<reference evidence="2 3" key="1">
    <citation type="submission" date="2017-11" db="EMBL/GenBank/DDBJ databases">
        <title>Complete genome sequence of Sphingomonas sp. Strain Cra20, a psychrotolerant potential plant growth promoting rhizobacteria.</title>
        <authorList>
            <person name="Luo Y."/>
        </authorList>
    </citation>
    <scope>NUCLEOTIDE SEQUENCE [LARGE SCALE GENOMIC DNA]</scope>
    <source>
        <strain evidence="2 3">Cra20</strain>
    </source>
</reference>
<sequence length="245" mass="26229">MGPKTSMRARNAIRLAIGSLLIGCATPAAAQEGVDWSGLMMGIAHGTAMDEAARESVSSDRRTEARRPAATTSLTYRPSLERRRANYARFVAKARAQDPRGAASLEKDLSASDLIAKAAPELTRYGFRVDHVGDAYAAWWLNAWLAVRKRTDTPPIRQIAAVRAQAAEAMAAVPEIANASDAAKQEMAEANLLQSLLIGAALEHAKNDPAQLQRISDTLRQGARASGLDLGAMDLTDRGFVPRPG</sequence>
<accession>A0A2K8ML13</accession>
<name>A0A2K8ML13_9SPHN</name>
<evidence type="ECO:0000313" key="2">
    <source>
        <dbReference type="EMBL" id="ATY31881.1"/>
    </source>
</evidence>
<proteinExistence type="predicted"/>
<organism evidence="2 3">
    <name type="scientific">Sphingomonas psychrotolerans</name>
    <dbReference type="NCBI Taxonomy" id="1327635"/>
    <lineage>
        <taxon>Bacteria</taxon>
        <taxon>Pseudomonadati</taxon>
        <taxon>Pseudomonadota</taxon>
        <taxon>Alphaproteobacteria</taxon>
        <taxon>Sphingomonadales</taxon>
        <taxon>Sphingomonadaceae</taxon>
        <taxon>Sphingomonas</taxon>
    </lineage>
</organism>
<feature type="chain" id="PRO_5014810632" evidence="1">
    <location>
        <begin position="31"/>
        <end position="245"/>
    </location>
</feature>
<gene>
    <name evidence="2" type="ORF">CVN68_07765</name>
</gene>
<keyword evidence="1" id="KW-0732">Signal</keyword>
<evidence type="ECO:0000313" key="3">
    <source>
        <dbReference type="Proteomes" id="UP000229081"/>
    </source>
</evidence>
<dbReference type="Proteomes" id="UP000229081">
    <property type="component" value="Chromosome"/>
</dbReference>
<dbReference type="InterPro" id="IPR046505">
    <property type="entry name" value="DUF6683"/>
</dbReference>
<dbReference type="EMBL" id="CP024923">
    <property type="protein sequence ID" value="ATY31881.1"/>
    <property type="molecule type" value="Genomic_DNA"/>
</dbReference>
<dbReference type="KEGG" id="sphc:CVN68_07765"/>
<feature type="signal peptide" evidence="1">
    <location>
        <begin position="1"/>
        <end position="30"/>
    </location>
</feature>
<protein>
    <submittedName>
        <fullName evidence="2">Uncharacterized protein</fullName>
    </submittedName>
</protein>